<dbReference type="STRING" id="1121256.SAMN02746089_01057"/>
<reference evidence="3 4" key="1">
    <citation type="submission" date="2016-11" db="EMBL/GenBank/DDBJ databases">
        <authorList>
            <person name="Jaros S."/>
            <person name="Januszkiewicz K."/>
            <person name="Wedrychowicz H."/>
        </authorList>
    </citation>
    <scope>NUCLEOTIDE SEQUENCE [LARGE SCALE GENOMIC DNA]</scope>
    <source>
        <strain evidence="3 4">DSM 17918</strain>
    </source>
</reference>
<dbReference type="GO" id="GO:0044781">
    <property type="term" value="P:bacterial-type flagellum organization"/>
    <property type="evidence" value="ECO:0007669"/>
    <property type="project" value="UniProtKB-KW"/>
</dbReference>
<evidence type="ECO:0000256" key="2">
    <source>
        <dbReference type="ARBA" id="ARBA00022795"/>
    </source>
</evidence>
<keyword evidence="3" id="KW-0282">Flagellum</keyword>
<dbReference type="RefSeq" id="WP_073342367.1">
    <property type="nucleotide sequence ID" value="NZ_FQVH01000008.1"/>
</dbReference>
<keyword evidence="4" id="KW-1185">Reference proteome</keyword>
<keyword evidence="2" id="KW-1005">Bacterial flagellum biogenesis</keyword>
<organism evidence="3 4">
    <name type="scientific">Caldanaerobius fijiensis DSM 17918</name>
    <dbReference type="NCBI Taxonomy" id="1121256"/>
    <lineage>
        <taxon>Bacteria</taxon>
        <taxon>Bacillati</taxon>
        <taxon>Bacillota</taxon>
        <taxon>Clostridia</taxon>
        <taxon>Thermoanaerobacterales</taxon>
        <taxon>Thermoanaerobacteraceae</taxon>
        <taxon>Caldanaerobius</taxon>
    </lineage>
</organism>
<dbReference type="EMBL" id="FQVH01000008">
    <property type="protein sequence ID" value="SHE94815.1"/>
    <property type="molecule type" value="Genomic_DNA"/>
</dbReference>
<dbReference type="Proteomes" id="UP000184088">
    <property type="component" value="Unassembled WGS sequence"/>
</dbReference>
<dbReference type="AlphaFoldDB" id="A0A1M4XMV4"/>
<evidence type="ECO:0000313" key="4">
    <source>
        <dbReference type="Proteomes" id="UP000184088"/>
    </source>
</evidence>
<dbReference type="Pfam" id="PF03963">
    <property type="entry name" value="FlgD"/>
    <property type="match status" value="1"/>
</dbReference>
<dbReference type="InterPro" id="IPR005648">
    <property type="entry name" value="FlgD"/>
</dbReference>
<dbReference type="OrthoDB" id="280334at2"/>
<accession>A0A1M4XMV4</accession>
<proteinExistence type="inferred from homology"/>
<evidence type="ECO:0000313" key="3">
    <source>
        <dbReference type="EMBL" id="SHE94815.1"/>
    </source>
</evidence>
<comment type="similarity">
    <text evidence="1">Belongs to the FlgD family.</text>
</comment>
<evidence type="ECO:0000256" key="1">
    <source>
        <dbReference type="ARBA" id="ARBA00010577"/>
    </source>
</evidence>
<protein>
    <submittedName>
        <fullName evidence="3">Flagellar basal-body rod modification protein FlgD</fullName>
    </submittedName>
</protein>
<name>A0A1M4XMV4_9THEO</name>
<sequence>MNVNSVNSSSYSVEPDTSVQNNQILGKDDFLKLLITQLSNQDPLQPVDDREFIAQMAQFSALEQIQNINVNMDMMRATALIGKTVDAGSISGIVDGVSIAGSKVYLSVNGNLISISDVKNVK</sequence>
<keyword evidence="3" id="KW-0966">Cell projection</keyword>
<gene>
    <name evidence="3" type="ORF">SAMN02746089_01057</name>
</gene>
<keyword evidence="3" id="KW-0969">Cilium</keyword>